<dbReference type="OrthoDB" id="9765588at2"/>
<dbReference type="InterPro" id="IPR003018">
    <property type="entry name" value="GAF"/>
</dbReference>
<dbReference type="SMART" id="SM00065">
    <property type="entry name" value="GAF"/>
    <property type="match status" value="1"/>
</dbReference>
<accession>C6BU79</accession>
<reference evidence="2 3" key="1">
    <citation type="submission" date="2009-06" db="EMBL/GenBank/DDBJ databases">
        <title>Complete sequence of Desulfovibrio salexigens DSM 2638.</title>
        <authorList>
            <consortium name="US DOE Joint Genome Institute"/>
            <person name="Lucas S."/>
            <person name="Copeland A."/>
            <person name="Lapidus A."/>
            <person name="Glavina del Rio T."/>
            <person name="Tice H."/>
            <person name="Bruce D."/>
            <person name="Goodwin L."/>
            <person name="Pitluck S."/>
            <person name="Munk A.C."/>
            <person name="Brettin T."/>
            <person name="Detter J.C."/>
            <person name="Han C."/>
            <person name="Tapia R."/>
            <person name="Larimer F."/>
            <person name="Land M."/>
            <person name="Hauser L."/>
            <person name="Kyrpides N."/>
            <person name="Anderson I."/>
            <person name="Wall J.D."/>
            <person name="Arkin A.P."/>
            <person name="Dehal P."/>
            <person name="Chivian D."/>
            <person name="Giles B."/>
            <person name="Hazen T.C."/>
        </authorList>
    </citation>
    <scope>NUCLEOTIDE SEQUENCE [LARGE SCALE GENOMIC DNA]</scope>
    <source>
        <strain evidence="3">ATCC 14822 / DSM 2638 / NCIMB 8403 / VKM B-1763</strain>
    </source>
</reference>
<evidence type="ECO:0000313" key="3">
    <source>
        <dbReference type="Proteomes" id="UP000002601"/>
    </source>
</evidence>
<dbReference type="HOGENOM" id="CLU_123787_0_0_7"/>
<dbReference type="Pfam" id="PF13185">
    <property type="entry name" value="GAF_2"/>
    <property type="match status" value="1"/>
</dbReference>
<dbReference type="RefSeq" id="WP_015853604.1">
    <property type="nucleotide sequence ID" value="NC_012881.1"/>
</dbReference>
<dbReference type="eggNOG" id="COG2203">
    <property type="taxonomic scope" value="Bacteria"/>
</dbReference>
<dbReference type="EMBL" id="CP001649">
    <property type="protein sequence ID" value="ACS81788.1"/>
    <property type="molecule type" value="Genomic_DNA"/>
</dbReference>
<proteinExistence type="predicted"/>
<name>C6BU79_MARSD</name>
<evidence type="ECO:0000259" key="1">
    <source>
        <dbReference type="SMART" id="SM00065"/>
    </source>
</evidence>
<dbReference type="AlphaFoldDB" id="C6BU79"/>
<dbReference type="SUPFAM" id="SSF55781">
    <property type="entry name" value="GAF domain-like"/>
    <property type="match status" value="1"/>
</dbReference>
<dbReference type="Proteomes" id="UP000002601">
    <property type="component" value="Chromosome"/>
</dbReference>
<sequence>MGVTRLYKAIFEITRAVNSSLEPEKVLHSIAEKVATEMELKGCFIRLLDRKGETLLADASYGLSERYEKKGPVEVSKSRLDQEVLDGKIVSIADVRKDDRFQYPEEAAKEGLCSLVVLPLTARGEKVIGVLRVYSAELREFSEEELDFLKCVADLSGLALENARMYSALKRASELANDYIYRVDDL</sequence>
<feature type="domain" description="GAF" evidence="1">
    <location>
        <begin position="22"/>
        <end position="170"/>
    </location>
</feature>
<dbReference type="Gene3D" id="3.30.450.40">
    <property type="match status" value="1"/>
</dbReference>
<dbReference type="InterPro" id="IPR029016">
    <property type="entry name" value="GAF-like_dom_sf"/>
</dbReference>
<dbReference type="STRING" id="526222.Desal_3743"/>
<dbReference type="KEGG" id="dsa:Desal_3743"/>
<keyword evidence="3" id="KW-1185">Reference proteome</keyword>
<protein>
    <submittedName>
        <fullName evidence="2">Putative GAF sensor protein</fullName>
    </submittedName>
</protein>
<evidence type="ECO:0000313" key="2">
    <source>
        <dbReference type="EMBL" id="ACS81788.1"/>
    </source>
</evidence>
<gene>
    <name evidence="2" type="ordered locus">Desal_3743</name>
</gene>
<organism evidence="2 3">
    <name type="scientific">Maridesulfovibrio salexigens (strain ATCC 14822 / DSM 2638 / NCIMB 8403 / VKM B-1763)</name>
    <name type="common">Desulfovibrio salexigens</name>
    <dbReference type="NCBI Taxonomy" id="526222"/>
    <lineage>
        <taxon>Bacteria</taxon>
        <taxon>Pseudomonadati</taxon>
        <taxon>Thermodesulfobacteriota</taxon>
        <taxon>Desulfovibrionia</taxon>
        <taxon>Desulfovibrionales</taxon>
        <taxon>Desulfovibrionaceae</taxon>
        <taxon>Maridesulfovibrio</taxon>
    </lineage>
</organism>